<dbReference type="AlphaFoldDB" id="A0A8I2ZGW6"/>
<accession>A0A8I2ZGW6</accession>
<gene>
    <name evidence="3" type="ORF">HYQ45_011933</name>
</gene>
<evidence type="ECO:0000259" key="2">
    <source>
        <dbReference type="Pfam" id="PF23584"/>
    </source>
</evidence>
<organism evidence="3 4">
    <name type="scientific">Verticillium longisporum</name>
    <name type="common">Verticillium dahliae var. longisporum</name>
    <dbReference type="NCBI Taxonomy" id="100787"/>
    <lineage>
        <taxon>Eukaryota</taxon>
        <taxon>Fungi</taxon>
        <taxon>Dikarya</taxon>
        <taxon>Ascomycota</taxon>
        <taxon>Pezizomycotina</taxon>
        <taxon>Sordariomycetes</taxon>
        <taxon>Hypocreomycetidae</taxon>
        <taxon>Glomerellales</taxon>
        <taxon>Plectosphaerellaceae</taxon>
        <taxon>Verticillium</taxon>
    </lineage>
</organism>
<dbReference type="Pfam" id="PF23584">
    <property type="entry name" value="DUF7136"/>
    <property type="match status" value="1"/>
</dbReference>
<sequence length="269" mass="28361">MLSPSPWPWVLAALALAHQHVAAELPSNAIELDLVFPRADGVYAKTEIGLPVLVSLQNPNAAYHYGWSIEWPVSHTTSETPRFWNMGYFGAALKNDTKFDGNTTFLSDEIGKLAAGEYRFTYDVRMGIWCAFRPGEVEYSASPRLNKGNFTFTVAADAPTPTFTGTCPSAIGSVSFSELTTFHGLMPSLDPQPETTSSCAGTASITHEVQPCAATAGEAQEMSLSSRMQWGESYATGGAAPSQTGAAASVGPLLGIGAMGLVGVMAGLA</sequence>
<evidence type="ECO:0000256" key="1">
    <source>
        <dbReference type="SAM" id="SignalP"/>
    </source>
</evidence>
<evidence type="ECO:0000313" key="3">
    <source>
        <dbReference type="EMBL" id="KAG7128452.1"/>
    </source>
</evidence>
<dbReference type="Proteomes" id="UP000689129">
    <property type="component" value="Unassembled WGS sequence"/>
</dbReference>
<feature type="domain" description="DUF7136" evidence="2">
    <location>
        <begin position="27"/>
        <end position="234"/>
    </location>
</feature>
<protein>
    <recommendedName>
        <fullName evidence="2">DUF7136 domain-containing protein</fullName>
    </recommendedName>
</protein>
<dbReference type="OrthoDB" id="4490227at2759"/>
<comment type="caution">
    <text evidence="3">The sequence shown here is derived from an EMBL/GenBank/DDBJ whole genome shotgun (WGS) entry which is preliminary data.</text>
</comment>
<proteinExistence type="predicted"/>
<keyword evidence="1" id="KW-0732">Signal</keyword>
<reference evidence="3" key="1">
    <citation type="journal article" date="2021" name="Mol. Plant Pathol.">
        <title>A 20-kb lineage-specific genomic region tames virulence in pathogenic amphidiploid Verticillium longisporum.</title>
        <authorList>
            <person name="Harting R."/>
            <person name="Starke J."/>
            <person name="Kusch H."/>
            <person name="Poggeler S."/>
            <person name="Maurus I."/>
            <person name="Schluter R."/>
            <person name="Landesfeind M."/>
            <person name="Bulla I."/>
            <person name="Nowrousian M."/>
            <person name="de Jonge R."/>
            <person name="Stahlhut G."/>
            <person name="Hoff K.J."/>
            <person name="Asshauer K.P."/>
            <person name="Thurmer A."/>
            <person name="Stanke M."/>
            <person name="Daniel R."/>
            <person name="Morgenstern B."/>
            <person name="Thomma B.P.H.J."/>
            <person name="Kronstad J.W."/>
            <person name="Braus-Stromeyer S.A."/>
            <person name="Braus G.H."/>
        </authorList>
    </citation>
    <scope>NUCLEOTIDE SEQUENCE</scope>
    <source>
        <strain evidence="3">Vl32</strain>
    </source>
</reference>
<name>A0A8I2ZGW6_VERLO</name>
<dbReference type="InterPro" id="IPR055560">
    <property type="entry name" value="DUF7136"/>
</dbReference>
<evidence type="ECO:0000313" key="4">
    <source>
        <dbReference type="Proteomes" id="UP000689129"/>
    </source>
</evidence>
<dbReference type="EMBL" id="JAEMWZ010000266">
    <property type="protein sequence ID" value="KAG7128452.1"/>
    <property type="molecule type" value="Genomic_DNA"/>
</dbReference>
<feature type="signal peptide" evidence="1">
    <location>
        <begin position="1"/>
        <end position="23"/>
    </location>
</feature>
<feature type="chain" id="PRO_5034448102" description="DUF7136 domain-containing protein" evidence="1">
    <location>
        <begin position="24"/>
        <end position="269"/>
    </location>
</feature>